<keyword evidence="1" id="KW-0175">Coiled coil</keyword>
<keyword evidence="3" id="KW-1185">Reference proteome</keyword>
<organism evidence="2 3">
    <name type="scientific">Funneliformis caledonium</name>
    <dbReference type="NCBI Taxonomy" id="1117310"/>
    <lineage>
        <taxon>Eukaryota</taxon>
        <taxon>Fungi</taxon>
        <taxon>Fungi incertae sedis</taxon>
        <taxon>Mucoromycota</taxon>
        <taxon>Glomeromycotina</taxon>
        <taxon>Glomeromycetes</taxon>
        <taxon>Glomerales</taxon>
        <taxon>Glomeraceae</taxon>
        <taxon>Funneliformis</taxon>
    </lineage>
</organism>
<dbReference type="Proteomes" id="UP000789570">
    <property type="component" value="Unassembled WGS sequence"/>
</dbReference>
<name>A0A9N9IC36_9GLOM</name>
<evidence type="ECO:0000256" key="1">
    <source>
        <dbReference type="SAM" id="Coils"/>
    </source>
</evidence>
<sequence length="117" mass="13319">MIKKRKASAPKAAKPFNSLEVKLTVLFNNVQDNQVSSKNVDIQQNVSQPFAKENYNPDDDLEHNSILSLITNKKIKNDNNDLEQILRSLLSKGRISDQIEDTIDQINQLLSNIQDEQ</sequence>
<gene>
    <name evidence="2" type="ORF">FCALED_LOCUS14841</name>
</gene>
<dbReference type="EMBL" id="CAJVPQ010011773">
    <property type="protein sequence ID" value="CAG8728793.1"/>
    <property type="molecule type" value="Genomic_DNA"/>
</dbReference>
<dbReference type="AlphaFoldDB" id="A0A9N9IC36"/>
<evidence type="ECO:0000313" key="3">
    <source>
        <dbReference type="Proteomes" id="UP000789570"/>
    </source>
</evidence>
<evidence type="ECO:0000313" key="2">
    <source>
        <dbReference type="EMBL" id="CAG8728793.1"/>
    </source>
</evidence>
<accession>A0A9N9IC36</accession>
<proteinExistence type="predicted"/>
<protein>
    <submittedName>
        <fullName evidence="2">4022_t:CDS:1</fullName>
    </submittedName>
</protein>
<feature type="coiled-coil region" evidence="1">
    <location>
        <begin position="72"/>
        <end position="116"/>
    </location>
</feature>
<comment type="caution">
    <text evidence="2">The sequence shown here is derived from an EMBL/GenBank/DDBJ whole genome shotgun (WGS) entry which is preliminary data.</text>
</comment>
<reference evidence="2" key="1">
    <citation type="submission" date="2021-06" db="EMBL/GenBank/DDBJ databases">
        <authorList>
            <person name="Kallberg Y."/>
            <person name="Tangrot J."/>
            <person name="Rosling A."/>
        </authorList>
    </citation>
    <scope>NUCLEOTIDE SEQUENCE</scope>
    <source>
        <strain evidence="2">UK204</strain>
    </source>
</reference>